<feature type="region of interest" description="Disordered" evidence="1">
    <location>
        <begin position="66"/>
        <end position="89"/>
    </location>
</feature>
<sequence>MCALSFVSDGQAPVAEEPRDRPFDLPAVSAEAFAGLDSGTGYTWDDATVAQPRQALGGVVRLVRAEPAGPASSRSASGPDRGNAQDQRQKCLAVVNVRAGDAEGEG</sequence>
<evidence type="ECO:0000256" key="1">
    <source>
        <dbReference type="SAM" id="MobiDB-lite"/>
    </source>
</evidence>
<name>A0ABN1RQA7_9ACTN</name>
<proteinExistence type="predicted"/>
<reference evidence="2 3" key="1">
    <citation type="journal article" date="2019" name="Int. J. Syst. Evol. Microbiol.">
        <title>The Global Catalogue of Microorganisms (GCM) 10K type strain sequencing project: providing services to taxonomists for standard genome sequencing and annotation.</title>
        <authorList>
            <consortium name="The Broad Institute Genomics Platform"/>
            <consortium name="The Broad Institute Genome Sequencing Center for Infectious Disease"/>
            <person name="Wu L."/>
            <person name="Ma J."/>
        </authorList>
    </citation>
    <scope>NUCLEOTIDE SEQUENCE [LARGE SCALE GENOMIC DNA]</scope>
    <source>
        <strain evidence="2 3">JCM 11444</strain>
    </source>
</reference>
<comment type="caution">
    <text evidence="2">The sequence shown here is derived from an EMBL/GenBank/DDBJ whole genome shotgun (WGS) entry which is preliminary data.</text>
</comment>
<feature type="region of interest" description="Disordered" evidence="1">
    <location>
        <begin position="1"/>
        <end position="21"/>
    </location>
</feature>
<protein>
    <submittedName>
        <fullName evidence="2">Uncharacterized protein</fullName>
    </submittedName>
</protein>
<dbReference type="EMBL" id="BAAAID010000138">
    <property type="protein sequence ID" value="GAA0961441.1"/>
    <property type="molecule type" value="Genomic_DNA"/>
</dbReference>
<gene>
    <name evidence="2" type="ORF">GCM10009575_095730</name>
</gene>
<evidence type="ECO:0000313" key="3">
    <source>
        <dbReference type="Proteomes" id="UP001500418"/>
    </source>
</evidence>
<evidence type="ECO:0000313" key="2">
    <source>
        <dbReference type="EMBL" id="GAA0961441.1"/>
    </source>
</evidence>
<organism evidence="2 3">
    <name type="scientific">Streptomyces rhizosphaericus</name>
    <dbReference type="NCBI Taxonomy" id="114699"/>
    <lineage>
        <taxon>Bacteria</taxon>
        <taxon>Bacillati</taxon>
        <taxon>Actinomycetota</taxon>
        <taxon>Actinomycetes</taxon>
        <taxon>Kitasatosporales</taxon>
        <taxon>Streptomycetaceae</taxon>
        <taxon>Streptomyces</taxon>
        <taxon>Streptomyces violaceusniger group</taxon>
    </lineage>
</organism>
<feature type="compositionally biased region" description="Low complexity" evidence="1">
    <location>
        <begin position="66"/>
        <end position="82"/>
    </location>
</feature>
<accession>A0ABN1RQA7</accession>
<keyword evidence="3" id="KW-1185">Reference proteome</keyword>
<dbReference type="Proteomes" id="UP001500418">
    <property type="component" value="Unassembled WGS sequence"/>
</dbReference>